<dbReference type="PANTHER" id="PTHR46586">
    <property type="entry name" value="ANKYRIN REPEAT-CONTAINING PROTEIN"/>
    <property type="match status" value="1"/>
</dbReference>
<dbReference type="AlphaFoldDB" id="A0AAX4P4S4"/>
<dbReference type="InterPro" id="IPR052050">
    <property type="entry name" value="SecEffector_AnkRepeat"/>
</dbReference>
<dbReference type="PANTHER" id="PTHR46586:SF3">
    <property type="entry name" value="ANKYRIN REPEAT-CONTAINING PROTEIN"/>
    <property type="match status" value="1"/>
</dbReference>
<sequence length="536" mass="61184">MARDAGEPSAKRAKVDKTDEEEDALVRRREELVLMDANARANVRAMRKESMVREAEETAKQLKREAKCKKSKRRLWMKKARAEGERLVREAKERFILESDRTLREARLLPEGFGQELRTVCAALEAKNEKKLTRLPPELWEKILDDENLHQNDTLALASTCRFFREKQKDFGWEMETILVLHHFGALLTLWESGKVACQSLDWFRWVCGTMEIQWGFEVWDDERVKGAVYQGDLVNFAAFQGSVEILRWLIEEERCELNQKTGRWAGLGGSVKVLAYLWERGYEFTEGACAGAVSGGRLEALKFLKGLDTPCPWDGRTCAYAASEGYLEVLKWLRSQDPPCPWDEQTCSWAAHGGHLDVLKWVRDQDPPCPWDEGTCTWAAHGGHLDVLKWARSQDPPCPWDEGTCPFAAQGGHLDVLKWARDQDPPCPWDKSTCDSAALGGHLEVLKFLRAENPPCPWNEGTCALAAEGGHLDVLKWARSQDPPCPWSREECREQALRNGHRHIVKWILRVAVEAWRRATSFYIRGSSKRSDLGN</sequence>
<dbReference type="Proteomes" id="UP001472866">
    <property type="component" value="Chromosome 04"/>
</dbReference>
<reference evidence="3 4" key="1">
    <citation type="submission" date="2024-03" db="EMBL/GenBank/DDBJ databases">
        <title>Complete genome sequence of the green alga Chloropicon roscoffensis RCC1871.</title>
        <authorList>
            <person name="Lemieux C."/>
            <person name="Pombert J.-F."/>
            <person name="Otis C."/>
            <person name="Turmel M."/>
        </authorList>
    </citation>
    <scope>NUCLEOTIDE SEQUENCE [LARGE SCALE GENOMIC DNA]</scope>
    <source>
        <strain evidence="3 4">RCC1871</strain>
    </source>
</reference>
<keyword evidence="1" id="KW-0175">Coiled coil</keyword>
<evidence type="ECO:0000256" key="1">
    <source>
        <dbReference type="SAM" id="Coils"/>
    </source>
</evidence>
<dbReference type="CDD" id="cd09917">
    <property type="entry name" value="F-box_SF"/>
    <property type="match status" value="1"/>
</dbReference>
<dbReference type="InterPro" id="IPR036770">
    <property type="entry name" value="Ankyrin_rpt-contain_sf"/>
</dbReference>
<feature type="coiled-coil region" evidence="1">
    <location>
        <begin position="45"/>
        <end position="72"/>
    </location>
</feature>
<keyword evidence="4" id="KW-1185">Reference proteome</keyword>
<name>A0AAX4P4S4_9CHLO</name>
<feature type="region of interest" description="Disordered" evidence="2">
    <location>
        <begin position="1"/>
        <end position="21"/>
    </location>
</feature>
<accession>A0AAX4P4S4</accession>
<evidence type="ECO:0000313" key="3">
    <source>
        <dbReference type="EMBL" id="WZN61405.1"/>
    </source>
</evidence>
<organism evidence="3 4">
    <name type="scientific">Chloropicon roscoffensis</name>
    <dbReference type="NCBI Taxonomy" id="1461544"/>
    <lineage>
        <taxon>Eukaryota</taxon>
        <taxon>Viridiplantae</taxon>
        <taxon>Chlorophyta</taxon>
        <taxon>Chloropicophyceae</taxon>
        <taxon>Chloropicales</taxon>
        <taxon>Chloropicaceae</taxon>
        <taxon>Chloropicon</taxon>
    </lineage>
</organism>
<dbReference type="Gene3D" id="1.25.40.20">
    <property type="entry name" value="Ankyrin repeat-containing domain"/>
    <property type="match status" value="1"/>
</dbReference>
<dbReference type="EMBL" id="CP151504">
    <property type="protein sequence ID" value="WZN61405.1"/>
    <property type="molecule type" value="Genomic_DNA"/>
</dbReference>
<evidence type="ECO:0000256" key="2">
    <source>
        <dbReference type="SAM" id="MobiDB-lite"/>
    </source>
</evidence>
<evidence type="ECO:0000313" key="4">
    <source>
        <dbReference type="Proteomes" id="UP001472866"/>
    </source>
</evidence>
<proteinExistence type="predicted"/>
<dbReference type="SUPFAM" id="SSF48403">
    <property type="entry name" value="Ankyrin repeat"/>
    <property type="match status" value="1"/>
</dbReference>
<feature type="compositionally biased region" description="Basic and acidic residues" evidence="2">
    <location>
        <begin position="1"/>
        <end position="17"/>
    </location>
</feature>
<protein>
    <submittedName>
        <fullName evidence="3">Ankyrin repeat protein</fullName>
    </submittedName>
</protein>
<gene>
    <name evidence="3" type="ORF">HKI87_04g29400</name>
</gene>